<dbReference type="Gene3D" id="2.30.30.40">
    <property type="entry name" value="SH3 Domains"/>
    <property type="match status" value="1"/>
</dbReference>
<dbReference type="Pfam" id="PF07653">
    <property type="entry name" value="SH3_2"/>
    <property type="match status" value="1"/>
</dbReference>
<evidence type="ECO:0000256" key="2">
    <source>
        <dbReference type="ARBA" id="ARBA00022999"/>
    </source>
</evidence>
<reference evidence="8 9" key="1">
    <citation type="journal article" date="2017" name="PLoS Biol.">
        <title>The sea cucumber genome provides insights into morphological evolution and visceral regeneration.</title>
        <authorList>
            <person name="Zhang X."/>
            <person name="Sun L."/>
            <person name="Yuan J."/>
            <person name="Sun Y."/>
            <person name="Gao Y."/>
            <person name="Zhang L."/>
            <person name="Li S."/>
            <person name="Dai H."/>
            <person name="Hamel J.F."/>
            <person name="Liu C."/>
            <person name="Yu Y."/>
            <person name="Liu S."/>
            <person name="Lin W."/>
            <person name="Guo K."/>
            <person name="Jin S."/>
            <person name="Xu P."/>
            <person name="Storey K.B."/>
            <person name="Huan P."/>
            <person name="Zhang T."/>
            <person name="Zhou Y."/>
            <person name="Zhang J."/>
            <person name="Lin C."/>
            <person name="Li X."/>
            <person name="Xing L."/>
            <person name="Huo D."/>
            <person name="Sun M."/>
            <person name="Wang L."/>
            <person name="Mercier A."/>
            <person name="Li F."/>
            <person name="Yang H."/>
            <person name="Xiang J."/>
        </authorList>
    </citation>
    <scope>NUCLEOTIDE SEQUENCE [LARGE SCALE GENOMIC DNA]</scope>
    <source>
        <strain evidence="8">Shaxun</strain>
        <tissue evidence="8">Muscle</tissue>
    </source>
</reference>
<dbReference type="OrthoDB" id="445896at2759"/>
<proteinExistence type="predicted"/>
<feature type="domain" description="SH2" evidence="5">
    <location>
        <begin position="500"/>
        <end position="587"/>
    </location>
</feature>
<evidence type="ECO:0000256" key="1">
    <source>
        <dbReference type="ARBA" id="ARBA00022443"/>
    </source>
</evidence>
<dbReference type="PROSITE" id="PS50001">
    <property type="entry name" value="SH2"/>
    <property type="match status" value="1"/>
</dbReference>
<evidence type="ECO:0000259" key="7">
    <source>
        <dbReference type="PROSITE" id="PS50017"/>
    </source>
</evidence>
<dbReference type="Pfam" id="PF00017">
    <property type="entry name" value="SH2"/>
    <property type="match status" value="1"/>
</dbReference>
<dbReference type="CDD" id="cd01670">
    <property type="entry name" value="Death"/>
    <property type="match status" value="1"/>
</dbReference>
<dbReference type="SUPFAM" id="SSF55550">
    <property type="entry name" value="SH2 domain"/>
    <property type="match status" value="1"/>
</dbReference>
<dbReference type="GO" id="GO:0005737">
    <property type="term" value="C:cytoplasm"/>
    <property type="evidence" value="ECO:0007669"/>
    <property type="project" value="TreeGrafter"/>
</dbReference>
<dbReference type="EMBL" id="MRZV01000119">
    <property type="protein sequence ID" value="PIK58218.1"/>
    <property type="molecule type" value="Genomic_DNA"/>
</dbReference>
<keyword evidence="9" id="KW-1185">Reference proteome</keyword>
<dbReference type="Proteomes" id="UP000230750">
    <property type="component" value="Unassembled WGS sequence"/>
</dbReference>
<dbReference type="PANTHER" id="PTHR19969">
    <property type="entry name" value="SH2-SH3 ADAPTOR PROTEIN-RELATED"/>
    <property type="match status" value="1"/>
</dbReference>
<accession>A0A2G8LD76</accession>
<sequence length="591" mass="68428">MGLKEKFQSEWRNNFANAPLPDLRCLRVAQGQNDDEINRLTLDAEELKEKIDQVKFSYDWVIKQKDNILRSLELESEPNTYANLNSMTRRPAPRLTERSLTEPNIPTSSGFLKHSKLAVVAPAKNRSLNESYEEMSPLSLAGMKLDNVFTGQYLMMKKLLAKKLSVEECQNLCLYFGAINFDTRAKITTATSFIDLLESIDVISELDVNDLLKALEVEKLQEASDVVNAYKESIFSTDEDEERYLKMEPVTEDNFDRIVTDDDLRVLSLCIDKSFKAFGREVLKFTAKEIEKFQRQSDCEHKQASNMLHKWKQRLGHLATVSKLTSLLKDFNYGPDVWGFLEGIPMDVTEGDSSGEKQTPEFETFQSIVVKTYIKHTPDQLSIKKGEKILIQDRGRIGWYYGEVMNQQGWIPNYCVREEDASEKQYRFLFVVETLTDSSRGEENFLTYRRSEHLDVIEERFENSKALYRARNKDGVIGLVLPSNCSRLLGKESILFEREWFHSKVLPQQAEKFLRRCPSGTYLIREASKTNDLVLNVKTADDINKFLIKTTNFGYKILDKKFKSITEMIAYYKRFSIRDSIYLTVPLSKQY</sequence>
<dbReference type="GO" id="GO:0035591">
    <property type="term" value="F:signaling adaptor activity"/>
    <property type="evidence" value="ECO:0007669"/>
    <property type="project" value="TreeGrafter"/>
</dbReference>
<dbReference type="PRINTS" id="PR00401">
    <property type="entry name" value="SH2DOMAIN"/>
</dbReference>
<dbReference type="STRING" id="307972.A0A2G8LD76"/>
<dbReference type="SMART" id="SM00252">
    <property type="entry name" value="SH2"/>
    <property type="match status" value="1"/>
</dbReference>
<dbReference type="GO" id="GO:0007167">
    <property type="term" value="P:enzyme-linked receptor protein signaling pathway"/>
    <property type="evidence" value="ECO:0007669"/>
    <property type="project" value="TreeGrafter"/>
</dbReference>
<comment type="caution">
    <text evidence="8">The sequence shown here is derived from an EMBL/GenBank/DDBJ whole genome shotgun (WGS) entry which is preliminary data.</text>
</comment>
<dbReference type="InterPro" id="IPR036860">
    <property type="entry name" value="SH2_dom_sf"/>
</dbReference>
<dbReference type="InterPro" id="IPR051184">
    <property type="entry name" value="Tyrosine-phos_adapter"/>
</dbReference>
<dbReference type="InterPro" id="IPR000980">
    <property type="entry name" value="SH2"/>
</dbReference>
<dbReference type="InterPro" id="IPR000488">
    <property type="entry name" value="Death_dom"/>
</dbReference>
<dbReference type="SUPFAM" id="SSF47986">
    <property type="entry name" value="DEATH domain"/>
    <property type="match status" value="1"/>
</dbReference>
<evidence type="ECO:0000313" key="8">
    <source>
        <dbReference type="EMBL" id="PIK58218.1"/>
    </source>
</evidence>
<keyword evidence="1 4" id="KW-0728">SH3 domain</keyword>
<keyword evidence="2 3" id="KW-0727">SH2 domain</keyword>
<feature type="domain" description="Death" evidence="7">
    <location>
        <begin position="283"/>
        <end position="332"/>
    </location>
</feature>
<dbReference type="InterPro" id="IPR011029">
    <property type="entry name" value="DEATH-like_dom_sf"/>
</dbReference>
<gene>
    <name evidence="8" type="ORF">BSL78_04869</name>
</gene>
<dbReference type="Pfam" id="PF00531">
    <property type="entry name" value="Death"/>
    <property type="match status" value="1"/>
</dbReference>
<dbReference type="PROSITE" id="PS50017">
    <property type="entry name" value="DEATH_DOMAIN"/>
    <property type="match status" value="1"/>
</dbReference>
<dbReference type="AlphaFoldDB" id="A0A2G8LD76"/>
<organism evidence="8 9">
    <name type="scientific">Stichopus japonicus</name>
    <name type="common">Sea cucumber</name>
    <dbReference type="NCBI Taxonomy" id="307972"/>
    <lineage>
        <taxon>Eukaryota</taxon>
        <taxon>Metazoa</taxon>
        <taxon>Echinodermata</taxon>
        <taxon>Eleutherozoa</taxon>
        <taxon>Echinozoa</taxon>
        <taxon>Holothuroidea</taxon>
        <taxon>Aspidochirotacea</taxon>
        <taxon>Aspidochirotida</taxon>
        <taxon>Stichopodidae</taxon>
        <taxon>Apostichopus</taxon>
    </lineage>
</organism>
<evidence type="ECO:0000259" key="5">
    <source>
        <dbReference type="PROSITE" id="PS50001"/>
    </source>
</evidence>
<dbReference type="InterPro" id="IPR036028">
    <property type="entry name" value="SH3-like_dom_sf"/>
</dbReference>
<evidence type="ECO:0000259" key="6">
    <source>
        <dbReference type="PROSITE" id="PS50002"/>
    </source>
</evidence>
<dbReference type="GO" id="GO:0030971">
    <property type="term" value="F:receptor tyrosine kinase binding"/>
    <property type="evidence" value="ECO:0007669"/>
    <property type="project" value="TreeGrafter"/>
</dbReference>
<name>A0A2G8LD76_STIJA</name>
<dbReference type="InterPro" id="IPR001452">
    <property type="entry name" value="SH3_domain"/>
</dbReference>
<evidence type="ECO:0000256" key="3">
    <source>
        <dbReference type="PROSITE-ProRule" id="PRU00191"/>
    </source>
</evidence>
<dbReference type="Gene3D" id="1.10.533.10">
    <property type="entry name" value="Death Domain, Fas"/>
    <property type="match status" value="1"/>
</dbReference>
<dbReference type="SMART" id="SM00326">
    <property type="entry name" value="SH3"/>
    <property type="match status" value="1"/>
</dbReference>
<dbReference type="CDD" id="cd00173">
    <property type="entry name" value="SH2"/>
    <property type="match status" value="1"/>
</dbReference>
<protein>
    <submittedName>
        <fullName evidence="8">Putative cytoplasmic protein NCK2-like isoform X2</fullName>
    </submittedName>
</protein>
<evidence type="ECO:0000313" key="9">
    <source>
        <dbReference type="Proteomes" id="UP000230750"/>
    </source>
</evidence>
<dbReference type="PROSITE" id="PS50002">
    <property type="entry name" value="SH3"/>
    <property type="match status" value="1"/>
</dbReference>
<dbReference type="CDD" id="cd00174">
    <property type="entry name" value="SH3"/>
    <property type="match status" value="1"/>
</dbReference>
<dbReference type="SUPFAM" id="SSF50044">
    <property type="entry name" value="SH3-domain"/>
    <property type="match status" value="1"/>
</dbReference>
<dbReference type="Gene3D" id="3.30.505.10">
    <property type="entry name" value="SH2 domain"/>
    <property type="match status" value="1"/>
</dbReference>
<evidence type="ECO:0000256" key="4">
    <source>
        <dbReference type="PROSITE-ProRule" id="PRU00192"/>
    </source>
</evidence>
<dbReference type="PANTHER" id="PTHR19969:SF5">
    <property type="entry name" value="CRK-LIKE PROTEIN"/>
    <property type="match status" value="1"/>
</dbReference>
<feature type="domain" description="SH3" evidence="6">
    <location>
        <begin position="357"/>
        <end position="421"/>
    </location>
</feature>
<dbReference type="GO" id="GO:0016477">
    <property type="term" value="P:cell migration"/>
    <property type="evidence" value="ECO:0007669"/>
    <property type="project" value="TreeGrafter"/>
</dbReference>